<dbReference type="AlphaFoldDB" id="A0A0M3KAY4"/>
<dbReference type="Gene3D" id="3.15.10.10">
    <property type="entry name" value="Bactericidal permeability-increasing protein, domain 1"/>
    <property type="match status" value="1"/>
</dbReference>
<dbReference type="SUPFAM" id="SSF55394">
    <property type="entry name" value="Bactericidal permeability-increasing protein, BPI"/>
    <property type="match status" value="1"/>
</dbReference>
<sequence length="349" mass="39634">LNTGAHHIVDQKALILIGSVNIHHDDAVINFNSKALSSASKAIRFNEESLYFESLTVCEVLYLGLIGLNEARFQIFKALKLTHRFSPSPISSVQQSACRPSYDTYLTMRFIHYALTSPGVRYRLTFEALTRTTKVFISAFIPELSKLSIPFKIQNLTVDKESLAIRSIRLVNINEPRDVSIEPYQPNAMLVKIKNFALSMECDLNGVMNDKLLDGRLHLHSNRTSMNLLIRIRKHPTALAPIIDLRECHTYTDNDYTSNNSSNRLKLTTEFMPSNSNSVVEPVISENAENFFDSVLCTYIDWIIDRKINKRFVRTSTSVSLAKLAQIDPKHSALAALSRRYHKAHHRKG</sequence>
<proteinExistence type="predicted"/>
<reference evidence="1" key="1">
    <citation type="submission" date="2017-02" db="UniProtKB">
        <authorList>
            <consortium name="WormBaseParasite"/>
        </authorList>
    </citation>
    <scope>IDENTIFICATION</scope>
</reference>
<dbReference type="WBParaSite" id="ASIM_0001813001-mRNA-1">
    <property type="protein sequence ID" value="ASIM_0001813001-mRNA-1"/>
    <property type="gene ID" value="ASIM_0001813001"/>
</dbReference>
<dbReference type="InterPro" id="IPR017943">
    <property type="entry name" value="Bactericidal_perm-incr_a/b_dom"/>
</dbReference>
<dbReference type="Gene3D" id="3.15.20.10">
    <property type="entry name" value="Bactericidal permeability-increasing protein, domain 2"/>
    <property type="match status" value="1"/>
</dbReference>
<protein>
    <submittedName>
        <fullName evidence="1">Phospholipase D</fullName>
    </submittedName>
</protein>
<organism evidence="1">
    <name type="scientific">Anisakis simplex</name>
    <name type="common">Herring worm</name>
    <dbReference type="NCBI Taxonomy" id="6269"/>
    <lineage>
        <taxon>Eukaryota</taxon>
        <taxon>Metazoa</taxon>
        <taxon>Ecdysozoa</taxon>
        <taxon>Nematoda</taxon>
        <taxon>Chromadorea</taxon>
        <taxon>Rhabditida</taxon>
        <taxon>Spirurina</taxon>
        <taxon>Ascaridomorpha</taxon>
        <taxon>Ascaridoidea</taxon>
        <taxon>Anisakidae</taxon>
        <taxon>Anisakis</taxon>
        <taxon>Anisakis simplex complex</taxon>
    </lineage>
</organism>
<accession>A0A0M3KAY4</accession>
<dbReference type="GO" id="GO:0008289">
    <property type="term" value="F:lipid binding"/>
    <property type="evidence" value="ECO:0007669"/>
    <property type="project" value="InterPro"/>
</dbReference>
<name>A0A0M3KAY4_ANISI</name>
<evidence type="ECO:0000313" key="1">
    <source>
        <dbReference type="WBParaSite" id="ASIM_0001813001-mRNA-1"/>
    </source>
</evidence>